<dbReference type="eggNOG" id="KOG1492">
    <property type="taxonomic scope" value="Eukaryota"/>
</dbReference>
<keyword evidence="5" id="KW-1185">Reference proteome</keyword>
<dbReference type="InParanoid" id="A0A067R4W4"/>
<dbReference type="FunCoup" id="A0A067R4W4">
    <property type="interactions" value="117"/>
</dbReference>
<dbReference type="InterPro" id="IPR000571">
    <property type="entry name" value="Znf_CCCH"/>
</dbReference>
<protein>
    <submittedName>
        <fullName evidence="4">Zinc finger CCCH domain-containing protein 7</fullName>
    </submittedName>
</protein>
<dbReference type="GO" id="GO:0008270">
    <property type="term" value="F:zinc ion binding"/>
    <property type="evidence" value="ECO:0007669"/>
    <property type="project" value="UniProtKB-KW"/>
</dbReference>
<dbReference type="PROSITE" id="PS50103">
    <property type="entry name" value="ZF_C3H1"/>
    <property type="match status" value="3"/>
</dbReference>
<feature type="domain" description="C3H1-type" evidence="3">
    <location>
        <begin position="615"/>
        <end position="645"/>
    </location>
</feature>
<evidence type="ECO:0000259" key="3">
    <source>
        <dbReference type="PROSITE" id="PS50103"/>
    </source>
</evidence>
<keyword evidence="1" id="KW-0479">Metal-binding</keyword>
<accession>A0A067R4W4</accession>
<gene>
    <name evidence="4" type="ORF">L798_10561</name>
</gene>
<keyword evidence="1" id="KW-0863">Zinc-finger</keyword>
<feature type="domain" description="C3H1-type" evidence="3">
    <location>
        <begin position="698"/>
        <end position="725"/>
    </location>
</feature>
<name>A0A067R4W4_ZOONE</name>
<evidence type="ECO:0000313" key="5">
    <source>
        <dbReference type="Proteomes" id="UP000027135"/>
    </source>
</evidence>
<dbReference type="STRING" id="136037.A0A067R4W4"/>
<feature type="zinc finger region" description="C3H1-type" evidence="1">
    <location>
        <begin position="671"/>
        <end position="697"/>
    </location>
</feature>
<dbReference type="GO" id="GO:0005634">
    <property type="term" value="C:nucleus"/>
    <property type="evidence" value="ECO:0007669"/>
    <property type="project" value="TreeGrafter"/>
</dbReference>
<dbReference type="AlphaFoldDB" id="A0A067R4W4"/>
<feature type="compositionally biased region" description="Polar residues" evidence="2">
    <location>
        <begin position="831"/>
        <end position="842"/>
    </location>
</feature>
<dbReference type="SMART" id="SM00356">
    <property type="entry name" value="ZnF_C3H1"/>
    <property type="match status" value="5"/>
</dbReference>
<dbReference type="Proteomes" id="UP000027135">
    <property type="component" value="Unassembled WGS sequence"/>
</dbReference>
<evidence type="ECO:0000313" key="4">
    <source>
        <dbReference type="EMBL" id="KDR14253.1"/>
    </source>
</evidence>
<evidence type="ECO:0000256" key="1">
    <source>
        <dbReference type="PROSITE-ProRule" id="PRU00723"/>
    </source>
</evidence>
<sequence>MDYNKQLMERNTCNLQQECTYLTRLIQQHKLFHRRKGNRSFNSQTSPKVGWSNLRSYGTTNASVSKYKKINVSTKPQVPLVDKWKLCADNNPTQSQTMKCASKKKSVSPSPTVSNLHESQPLTYATSHASCQNVPDSRSSRMYLNPHFFKANNCLQTDISAKYVASESDVSKLKHSVHINPKVLAAQVMKLAAQSEPTQTHALVNRCTANNKHETGLPTCELLSQPSNSNFVTKKYVFRSKTKLVKQNAVISSTVANPVTMSHFVPEKKLSPLIKSSLSGPLMSVSRTKLVRAKSRRSCESFQGLSNNSPSVISPYTFHTTPKAVGRLSLLSCSRNRTVAVKAAKAVCSKYKLTRSNITKTPVTKSRYSYTANKITPRQESRYKIDRRLNKTVKRLKKVKKYSLQYEMPKSGGPNQHITSPKLFNKYEKVQYPFTSLKFGNKTWNNSLRPRKVMVVDKKLRRIGSSPNLGKGRDHRFNRQSSNLVRIGGVLYRTSKLKLTRSLTPKCKNEGGRNVADYDVKKPKSRSSFAVYVRGNKFLMDATGKTMLRVPQRSKKPGFNELPLRNLPLKRIDIGGVTFVQKSTNVLVRTNTHNARSLLSQAKQKSIALLTKKLRKSNQPCIFYHRFGKCMRKEMGTCPHVHDPKHVVVCKKFLQGCCAVNGCTLSHDVGPEKMPTCKYFLEGCCVRDGCPYLHVKVNEKAGICKDFLHGYCFDGQKCRKRHTYLCPEFEKTGCCPKGKYCPYPHKTVVKKKSRTRKHSTAKDVVHIASNDDRKRYYETVGMVSEVFPVEPEDSQVTNEVDGSDLNVKRLKLLKKVDDMKRAWQNAQCNTVGQMSSTPSSVPESMEPETKRPKLGILPAYIPLGSDSK</sequence>
<feature type="region of interest" description="Disordered" evidence="2">
    <location>
        <begin position="831"/>
        <end position="868"/>
    </location>
</feature>
<dbReference type="PANTHER" id="PTHR46156">
    <property type="entry name" value="CCCH ZINGC FINGER"/>
    <property type="match status" value="1"/>
</dbReference>
<evidence type="ECO:0000256" key="2">
    <source>
        <dbReference type="SAM" id="MobiDB-lite"/>
    </source>
</evidence>
<reference evidence="4 5" key="1">
    <citation type="journal article" date="2014" name="Nat. Commun.">
        <title>Molecular traces of alternative social organization in a termite genome.</title>
        <authorList>
            <person name="Terrapon N."/>
            <person name="Li C."/>
            <person name="Robertson H.M."/>
            <person name="Ji L."/>
            <person name="Meng X."/>
            <person name="Booth W."/>
            <person name="Chen Z."/>
            <person name="Childers C.P."/>
            <person name="Glastad K.M."/>
            <person name="Gokhale K."/>
            <person name="Gowin J."/>
            <person name="Gronenberg W."/>
            <person name="Hermansen R.A."/>
            <person name="Hu H."/>
            <person name="Hunt B.G."/>
            <person name="Huylmans A.K."/>
            <person name="Khalil S.M."/>
            <person name="Mitchell R.D."/>
            <person name="Munoz-Torres M.C."/>
            <person name="Mustard J.A."/>
            <person name="Pan H."/>
            <person name="Reese J.T."/>
            <person name="Scharf M.E."/>
            <person name="Sun F."/>
            <person name="Vogel H."/>
            <person name="Xiao J."/>
            <person name="Yang W."/>
            <person name="Yang Z."/>
            <person name="Yang Z."/>
            <person name="Zhou J."/>
            <person name="Zhu J."/>
            <person name="Brent C.S."/>
            <person name="Elsik C.G."/>
            <person name="Goodisman M.A."/>
            <person name="Liberles D.A."/>
            <person name="Roe R.M."/>
            <person name="Vargo E.L."/>
            <person name="Vilcinskas A."/>
            <person name="Wang J."/>
            <person name="Bornberg-Bauer E."/>
            <person name="Korb J."/>
            <person name="Zhang G."/>
            <person name="Liebig J."/>
        </authorList>
    </citation>
    <scope>NUCLEOTIDE SEQUENCE [LARGE SCALE GENOMIC DNA]</scope>
    <source>
        <tissue evidence="4">Whole organism</tissue>
    </source>
</reference>
<dbReference type="OrthoDB" id="3247158at2759"/>
<feature type="zinc finger region" description="C3H1-type" evidence="1">
    <location>
        <begin position="615"/>
        <end position="645"/>
    </location>
</feature>
<dbReference type="Gene3D" id="4.10.1000.10">
    <property type="entry name" value="Zinc finger, CCCH-type"/>
    <property type="match status" value="2"/>
</dbReference>
<feature type="zinc finger region" description="C3H1-type" evidence="1">
    <location>
        <begin position="698"/>
        <end position="725"/>
    </location>
</feature>
<organism evidence="4 5">
    <name type="scientific">Zootermopsis nevadensis</name>
    <name type="common">Dampwood termite</name>
    <dbReference type="NCBI Taxonomy" id="136037"/>
    <lineage>
        <taxon>Eukaryota</taxon>
        <taxon>Metazoa</taxon>
        <taxon>Ecdysozoa</taxon>
        <taxon>Arthropoda</taxon>
        <taxon>Hexapoda</taxon>
        <taxon>Insecta</taxon>
        <taxon>Pterygota</taxon>
        <taxon>Neoptera</taxon>
        <taxon>Polyneoptera</taxon>
        <taxon>Dictyoptera</taxon>
        <taxon>Blattodea</taxon>
        <taxon>Blattoidea</taxon>
        <taxon>Termitoidae</taxon>
        <taxon>Termopsidae</taxon>
        <taxon>Zootermopsis</taxon>
    </lineage>
</organism>
<proteinExistence type="predicted"/>
<feature type="domain" description="C3H1-type" evidence="3">
    <location>
        <begin position="671"/>
        <end position="697"/>
    </location>
</feature>
<dbReference type="EMBL" id="KK852891">
    <property type="protein sequence ID" value="KDR14253.1"/>
    <property type="molecule type" value="Genomic_DNA"/>
</dbReference>
<dbReference type="PANTHER" id="PTHR46156:SF1">
    <property type="entry name" value="ZINC FINGER CCCH DOMAIN-CONTAINING PROTEIN 3"/>
    <property type="match status" value="1"/>
</dbReference>
<keyword evidence="1" id="KW-0862">Zinc</keyword>